<feature type="non-terminal residue" evidence="6">
    <location>
        <position position="1"/>
    </location>
</feature>
<dbReference type="GO" id="GO:0000272">
    <property type="term" value="P:polysaccharide catabolic process"/>
    <property type="evidence" value="ECO:0007669"/>
    <property type="project" value="UniProtKB-KW"/>
</dbReference>
<evidence type="ECO:0000256" key="4">
    <source>
        <dbReference type="ARBA" id="ARBA00023326"/>
    </source>
</evidence>
<dbReference type="KEGG" id="lgi:LOTGIDRAFT_106033"/>
<name>V4A2V5_LOTGI</name>
<reference evidence="6 7" key="1">
    <citation type="journal article" date="2013" name="Nature">
        <title>Insights into bilaterian evolution from three spiralian genomes.</title>
        <authorList>
            <person name="Simakov O."/>
            <person name="Marletaz F."/>
            <person name="Cho S.J."/>
            <person name="Edsinger-Gonzales E."/>
            <person name="Havlak P."/>
            <person name="Hellsten U."/>
            <person name="Kuo D.H."/>
            <person name="Larsson T."/>
            <person name="Lv J."/>
            <person name="Arendt D."/>
            <person name="Savage R."/>
            <person name="Osoegawa K."/>
            <person name="de Jong P."/>
            <person name="Grimwood J."/>
            <person name="Chapman J.A."/>
            <person name="Shapiro H."/>
            <person name="Aerts A."/>
            <person name="Otillar R.P."/>
            <person name="Terry A.Y."/>
            <person name="Boore J.L."/>
            <person name="Grigoriev I.V."/>
            <person name="Lindberg D.R."/>
            <person name="Seaver E.C."/>
            <person name="Weisblat D.A."/>
            <person name="Putnam N.H."/>
            <person name="Rokhsar D.S."/>
        </authorList>
    </citation>
    <scope>NUCLEOTIDE SEQUENCE [LARGE SCALE GENOMIC DNA]</scope>
</reference>
<gene>
    <name evidence="6" type="ORF">LOTGIDRAFT_106033</name>
</gene>
<evidence type="ECO:0000313" key="7">
    <source>
        <dbReference type="Proteomes" id="UP000030746"/>
    </source>
</evidence>
<feature type="domain" description="GH10" evidence="5">
    <location>
        <begin position="1"/>
        <end position="303"/>
    </location>
</feature>
<dbReference type="EMBL" id="KB202619">
    <property type="protein sequence ID" value="ESO89265.1"/>
    <property type="molecule type" value="Genomic_DNA"/>
</dbReference>
<dbReference type="GeneID" id="20230058"/>
<organism evidence="6 7">
    <name type="scientific">Lottia gigantea</name>
    <name type="common">Giant owl limpet</name>
    <dbReference type="NCBI Taxonomy" id="225164"/>
    <lineage>
        <taxon>Eukaryota</taxon>
        <taxon>Metazoa</taxon>
        <taxon>Spiralia</taxon>
        <taxon>Lophotrochozoa</taxon>
        <taxon>Mollusca</taxon>
        <taxon>Gastropoda</taxon>
        <taxon>Patellogastropoda</taxon>
        <taxon>Lottioidea</taxon>
        <taxon>Lottiidae</taxon>
        <taxon>Lottia</taxon>
    </lineage>
</organism>
<protein>
    <recommendedName>
        <fullName evidence="5">GH10 domain-containing protein</fullName>
    </recommendedName>
</protein>
<evidence type="ECO:0000256" key="1">
    <source>
        <dbReference type="ARBA" id="ARBA00007495"/>
    </source>
</evidence>
<dbReference type="AlphaFoldDB" id="V4A2V5"/>
<proteinExistence type="inferred from homology"/>
<evidence type="ECO:0000256" key="2">
    <source>
        <dbReference type="ARBA" id="ARBA00022801"/>
    </source>
</evidence>
<dbReference type="PANTHER" id="PTHR31490">
    <property type="entry name" value="GLYCOSYL HYDROLASE"/>
    <property type="match status" value="1"/>
</dbReference>
<dbReference type="Proteomes" id="UP000030746">
    <property type="component" value="Unassembled WGS sequence"/>
</dbReference>
<dbReference type="OMA" id="PENQMKW"/>
<dbReference type="Pfam" id="PF00331">
    <property type="entry name" value="Glyco_hydro_10"/>
    <property type="match status" value="1"/>
</dbReference>
<dbReference type="GO" id="GO:0031176">
    <property type="term" value="F:endo-1,4-beta-xylanase activity"/>
    <property type="evidence" value="ECO:0007669"/>
    <property type="project" value="UniProtKB-ARBA"/>
</dbReference>
<sequence>LNKRCIIFQITQTKKSFPFGTAVASDEYLYGHQQYRDFLNKHFNWGTLEGALKWPANENVRGHLTYDLPMKTIAELRKHGIKVRAHNIIWSVPTFIQNWVKALSGSALRQAVSNRIHSVMNEVKGLVEHWDVNNENLHAQWFQDRLHDGQYNLEVFRLAHQTDPKVHLFLNEYDVVARGAYTQAYKNQADHFKASNTGIYGIGVQGHFTDEMPPDPTLIKARLDVLAQTGLPIWITELDVMAADENKRAQFYETALRSLYGHPAVKGIVFWGFWSKRHWRGDKGAMVNADFSVNAAGRKVIDLLENQWMTHETRSLSKSGDNYFTVHGFHGDYQVKVIYQGHEIQDQRKSFTLGSSPYSINVHVHK</sequence>
<accession>V4A2V5</accession>
<dbReference type="InterPro" id="IPR001000">
    <property type="entry name" value="GH10_dom"/>
</dbReference>
<keyword evidence="2" id="KW-0378">Hydrolase</keyword>
<evidence type="ECO:0000256" key="3">
    <source>
        <dbReference type="ARBA" id="ARBA00023277"/>
    </source>
</evidence>
<comment type="similarity">
    <text evidence="1">Belongs to the glycosyl hydrolase 10 (cellulase F) family.</text>
</comment>
<keyword evidence="4" id="KW-0624">Polysaccharide degradation</keyword>
<dbReference type="PROSITE" id="PS51760">
    <property type="entry name" value="GH10_2"/>
    <property type="match status" value="1"/>
</dbReference>
<keyword evidence="3" id="KW-0119">Carbohydrate metabolism</keyword>
<dbReference type="RefSeq" id="XP_009060296.1">
    <property type="nucleotide sequence ID" value="XM_009062048.1"/>
</dbReference>
<keyword evidence="7" id="KW-1185">Reference proteome</keyword>
<dbReference type="CTD" id="20230058"/>
<dbReference type="HOGENOM" id="CLU_008797_1_0_1"/>
<dbReference type="Gene3D" id="3.20.20.80">
    <property type="entry name" value="Glycosidases"/>
    <property type="match status" value="1"/>
</dbReference>
<dbReference type="OrthoDB" id="1650875at2759"/>
<evidence type="ECO:0000313" key="6">
    <source>
        <dbReference type="EMBL" id="ESO89265.1"/>
    </source>
</evidence>
<dbReference type="SUPFAM" id="SSF51445">
    <property type="entry name" value="(Trans)glycosidases"/>
    <property type="match status" value="1"/>
</dbReference>
<dbReference type="InterPro" id="IPR044846">
    <property type="entry name" value="GH10"/>
</dbReference>
<evidence type="ECO:0000259" key="5">
    <source>
        <dbReference type="PROSITE" id="PS51760"/>
    </source>
</evidence>
<dbReference type="SMART" id="SM00633">
    <property type="entry name" value="Glyco_10"/>
    <property type="match status" value="1"/>
</dbReference>
<dbReference type="PANTHER" id="PTHR31490:SF1">
    <property type="entry name" value="ENDO-1,4-BETA-XYLANASE 1"/>
    <property type="match status" value="1"/>
</dbReference>
<dbReference type="InterPro" id="IPR017853">
    <property type="entry name" value="GH"/>
</dbReference>